<evidence type="ECO:0000256" key="2">
    <source>
        <dbReference type="SAM" id="SignalP"/>
    </source>
</evidence>
<evidence type="ECO:0000256" key="1">
    <source>
        <dbReference type="SAM" id="MobiDB-lite"/>
    </source>
</evidence>
<gene>
    <name evidence="3" type="ORF">PoB_005895700</name>
</gene>
<comment type="caution">
    <text evidence="3">The sequence shown here is derived from an EMBL/GenBank/DDBJ whole genome shotgun (WGS) entry which is preliminary data.</text>
</comment>
<keyword evidence="2" id="KW-0732">Signal</keyword>
<organism evidence="3 4">
    <name type="scientific">Plakobranchus ocellatus</name>
    <dbReference type="NCBI Taxonomy" id="259542"/>
    <lineage>
        <taxon>Eukaryota</taxon>
        <taxon>Metazoa</taxon>
        <taxon>Spiralia</taxon>
        <taxon>Lophotrochozoa</taxon>
        <taxon>Mollusca</taxon>
        <taxon>Gastropoda</taxon>
        <taxon>Heterobranchia</taxon>
        <taxon>Euthyneura</taxon>
        <taxon>Panpulmonata</taxon>
        <taxon>Sacoglossa</taxon>
        <taxon>Placobranchoidea</taxon>
        <taxon>Plakobranchidae</taxon>
        <taxon>Plakobranchus</taxon>
    </lineage>
</organism>
<protein>
    <recommendedName>
        <fullName evidence="5">Secreted protein</fullName>
    </recommendedName>
</protein>
<proteinExistence type="predicted"/>
<evidence type="ECO:0008006" key="5">
    <source>
        <dbReference type="Google" id="ProtNLM"/>
    </source>
</evidence>
<sequence length="99" mass="10726">MHFIILSLQLGTSVAQWDSESTLRSAGTLLSQVRAPPPAPWPDGGPESLRSPCCGLAVYINQIGPPTLASSHTLKVRDKTEKPNLFIDSRQNTKKGRTS</sequence>
<feature type="region of interest" description="Disordered" evidence="1">
    <location>
        <begin position="79"/>
        <end position="99"/>
    </location>
</feature>
<reference evidence="3 4" key="1">
    <citation type="journal article" date="2021" name="Elife">
        <title>Chloroplast acquisition without the gene transfer in kleptoplastic sea slugs, Plakobranchus ocellatus.</title>
        <authorList>
            <person name="Maeda T."/>
            <person name="Takahashi S."/>
            <person name="Yoshida T."/>
            <person name="Shimamura S."/>
            <person name="Takaki Y."/>
            <person name="Nagai Y."/>
            <person name="Toyoda A."/>
            <person name="Suzuki Y."/>
            <person name="Arimoto A."/>
            <person name="Ishii H."/>
            <person name="Satoh N."/>
            <person name="Nishiyama T."/>
            <person name="Hasebe M."/>
            <person name="Maruyama T."/>
            <person name="Minagawa J."/>
            <person name="Obokata J."/>
            <person name="Shigenobu S."/>
        </authorList>
    </citation>
    <scope>NUCLEOTIDE SEQUENCE [LARGE SCALE GENOMIC DNA]</scope>
</reference>
<feature type="signal peptide" evidence="2">
    <location>
        <begin position="1"/>
        <end position="15"/>
    </location>
</feature>
<feature type="chain" id="PRO_5043752634" description="Secreted protein" evidence="2">
    <location>
        <begin position="16"/>
        <end position="99"/>
    </location>
</feature>
<evidence type="ECO:0000313" key="3">
    <source>
        <dbReference type="EMBL" id="GFO32452.1"/>
    </source>
</evidence>
<dbReference type="AlphaFoldDB" id="A0AAV4CLE4"/>
<name>A0AAV4CLE4_9GAST</name>
<feature type="region of interest" description="Disordered" evidence="1">
    <location>
        <begin position="28"/>
        <end position="47"/>
    </location>
</feature>
<dbReference type="Proteomes" id="UP000735302">
    <property type="component" value="Unassembled WGS sequence"/>
</dbReference>
<keyword evidence="4" id="KW-1185">Reference proteome</keyword>
<evidence type="ECO:0000313" key="4">
    <source>
        <dbReference type="Proteomes" id="UP000735302"/>
    </source>
</evidence>
<dbReference type="EMBL" id="BLXT01006630">
    <property type="protein sequence ID" value="GFO32452.1"/>
    <property type="molecule type" value="Genomic_DNA"/>
</dbReference>
<accession>A0AAV4CLE4</accession>